<organism evidence="9 10">
    <name type="scientific">Callosobruchus maculatus</name>
    <name type="common">Southern cowpea weevil</name>
    <name type="synonym">Pulse bruchid</name>
    <dbReference type="NCBI Taxonomy" id="64391"/>
    <lineage>
        <taxon>Eukaryota</taxon>
        <taxon>Metazoa</taxon>
        <taxon>Ecdysozoa</taxon>
        <taxon>Arthropoda</taxon>
        <taxon>Hexapoda</taxon>
        <taxon>Insecta</taxon>
        <taxon>Pterygota</taxon>
        <taxon>Neoptera</taxon>
        <taxon>Endopterygota</taxon>
        <taxon>Coleoptera</taxon>
        <taxon>Polyphaga</taxon>
        <taxon>Cucujiformia</taxon>
        <taxon>Chrysomeloidea</taxon>
        <taxon>Chrysomelidae</taxon>
        <taxon>Bruchinae</taxon>
        <taxon>Bruchini</taxon>
        <taxon>Callosobruchus</taxon>
    </lineage>
</organism>
<keyword evidence="7 8" id="KW-0472">Membrane</keyword>
<reference evidence="9 10" key="1">
    <citation type="submission" date="2019-01" db="EMBL/GenBank/DDBJ databases">
        <authorList>
            <person name="Sayadi A."/>
        </authorList>
    </citation>
    <scope>NUCLEOTIDE SEQUENCE [LARGE SCALE GENOMIC DNA]</scope>
</reference>
<evidence type="ECO:0000256" key="3">
    <source>
        <dbReference type="ARBA" id="ARBA00022801"/>
    </source>
</evidence>
<keyword evidence="5 8" id="KW-1133">Transmembrane helix</keyword>
<keyword evidence="4" id="KW-0256">Endoplasmic reticulum</keyword>
<evidence type="ECO:0000313" key="10">
    <source>
        <dbReference type="Proteomes" id="UP000410492"/>
    </source>
</evidence>
<keyword evidence="3" id="KW-0378">Hydrolase</keyword>
<evidence type="ECO:0000256" key="4">
    <source>
        <dbReference type="ARBA" id="ARBA00022824"/>
    </source>
</evidence>
<keyword evidence="10" id="KW-1185">Reference proteome</keyword>
<feature type="transmembrane region" description="Helical" evidence="8">
    <location>
        <begin position="254"/>
        <end position="280"/>
    </location>
</feature>
<dbReference type="AlphaFoldDB" id="A0A653CBQ9"/>
<dbReference type="Proteomes" id="UP000410492">
    <property type="component" value="Unassembled WGS sequence"/>
</dbReference>
<evidence type="ECO:0000256" key="5">
    <source>
        <dbReference type="ARBA" id="ARBA00022989"/>
    </source>
</evidence>
<feature type="transmembrane region" description="Helical" evidence="8">
    <location>
        <begin position="62"/>
        <end position="82"/>
    </location>
</feature>
<keyword evidence="6" id="KW-0443">Lipid metabolism</keyword>
<comment type="subcellular location">
    <subcellularLocation>
        <location evidence="1">Endoplasmic reticulum membrane</location>
        <topology evidence="1">Multi-pass membrane protein</topology>
    </subcellularLocation>
</comment>
<evidence type="ECO:0000256" key="7">
    <source>
        <dbReference type="ARBA" id="ARBA00023136"/>
    </source>
</evidence>
<dbReference type="GO" id="GO:0019915">
    <property type="term" value="P:lipid storage"/>
    <property type="evidence" value="ECO:0007669"/>
    <property type="project" value="InterPro"/>
</dbReference>
<evidence type="ECO:0000256" key="1">
    <source>
        <dbReference type="ARBA" id="ARBA00004477"/>
    </source>
</evidence>
<dbReference type="HAMAP" id="MF_03230">
    <property type="entry name" value="FITM2"/>
    <property type="match status" value="1"/>
</dbReference>
<dbReference type="OrthoDB" id="5579088at2759"/>
<gene>
    <name evidence="9" type="ORF">CALMAC_LOCUS7842</name>
</gene>
<evidence type="ECO:0000256" key="8">
    <source>
        <dbReference type="SAM" id="Phobius"/>
    </source>
</evidence>
<dbReference type="GO" id="GO:0005789">
    <property type="term" value="C:endoplasmic reticulum membrane"/>
    <property type="evidence" value="ECO:0007669"/>
    <property type="project" value="UniProtKB-SubCell"/>
</dbReference>
<accession>A0A653CBQ9</accession>
<protein>
    <recommendedName>
        <fullName evidence="11">FIT family protein</fullName>
    </recommendedName>
</protein>
<evidence type="ECO:0000256" key="6">
    <source>
        <dbReference type="ARBA" id="ARBA00023098"/>
    </source>
</evidence>
<dbReference type="Pfam" id="PF10261">
    <property type="entry name" value="FIT"/>
    <property type="match status" value="1"/>
</dbReference>
<dbReference type="PANTHER" id="PTHR23129:SF0">
    <property type="entry name" value="ACYL-COENZYME A DIPHOSPHATASE FITM2"/>
    <property type="match status" value="1"/>
</dbReference>
<dbReference type="PANTHER" id="PTHR23129">
    <property type="entry name" value="ACYL-COENZYME A DIPHOSPHATASE FITM2"/>
    <property type="match status" value="1"/>
</dbReference>
<keyword evidence="2 8" id="KW-0812">Transmembrane</keyword>
<dbReference type="GO" id="GO:0010945">
    <property type="term" value="F:coenzyme A diphosphatase activity"/>
    <property type="evidence" value="ECO:0007669"/>
    <property type="project" value="InterPro"/>
</dbReference>
<evidence type="ECO:0000256" key="2">
    <source>
        <dbReference type="ARBA" id="ARBA00022692"/>
    </source>
</evidence>
<name>A0A653CBQ9_CALMS</name>
<feature type="transmembrane region" description="Helical" evidence="8">
    <location>
        <begin position="102"/>
        <end position="121"/>
    </location>
</feature>
<proteinExistence type="inferred from homology"/>
<evidence type="ECO:0000313" key="9">
    <source>
        <dbReference type="EMBL" id="VEN45367.1"/>
    </source>
</evidence>
<dbReference type="GO" id="GO:0034389">
    <property type="term" value="P:lipid droplet organization"/>
    <property type="evidence" value="ECO:0007669"/>
    <property type="project" value="InterPro"/>
</dbReference>
<feature type="transmembrane region" description="Helical" evidence="8">
    <location>
        <begin position="133"/>
        <end position="153"/>
    </location>
</feature>
<dbReference type="EMBL" id="CAACVG010007429">
    <property type="protein sequence ID" value="VEN45367.1"/>
    <property type="molecule type" value="Genomic_DNA"/>
</dbReference>
<sequence>MATKRRGIHATNLNFRPNVQNCGTETKGTKPTCGPTSIKEILTLTVLHVCKKSLFFDTNLKVAIYLGSLFIISLIADVLPFPKVYLSRSDNIFNRLFVKFSWAWNLALLIPFVLLTSLIYCCGDRVKVAKLHMLRLGIATFFWYFWTSMFNYIEASYGKCGNVTFTTKTSCLLEGHVWNGFDLSGHSLILIYGSLVIIEETRCIVNWDCIKEHLRLEDHYRATRETTPNSNPLRNLSDAQLRYLKENYEKFTPYIRGLLVAIALLQFLWDIMLLCTMLYYHIMIEKFLGGLAAILTWFATYRFWYNLPNMLPRMPGEGDFRYMKTISPPVEPIGRVRRTNSITESQGPMFMGRPIYAKLGRDREENNVVASS</sequence>
<dbReference type="GO" id="GO:0008654">
    <property type="term" value="P:phospholipid biosynthetic process"/>
    <property type="evidence" value="ECO:0007669"/>
    <property type="project" value="TreeGrafter"/>
</dbReference>
<dbReference type="InterPro" id="IPR046401">
    <property type="entry name" value="FITM1/2"/>
</dbReference>
<evidence type="ECO:0008006" key="11">
    <source>
        <dbReference type="Google" id="ProtNLM"/>
    </source>
</evidence>
<feature type="transmembrane region" description="Helical" evidence="8">
    <location>
        <begin position="287"/>
        <end position="305"/>
    </location>
</feature>
<dbReference type="InterPro" id="IPR019388">
    <property type="entry name" value="FIT"/>
</dbReference>